<reference evidence="3 4" key="1">
    <citation type="journal article" date="2011" name="J. Bacteriol.">
        <title>Genome sequence of the mercury-methylating and pleomorphic Desulfovibrio africanus Strain Walvis Bay.</title>
        <authorList>
            <person name="Brown S.D."/>
            <person name="Wall J.D."/>
            <person name="Kucken A.M."/>
            <person name="Gilmour C.C."/>
            <person name="Podar M."/>
            <person name="Brandt C.C."/>
            <person name="Teshima H."/>
            <person name="Detter J.C."/>
            <person name="Han C.S."/>
            <person name="Land M.L."/>
            <person name="Lucas S."/>
            <person name="Han J."/>
            <person name="Pennacchio L."/>
            <person name="Nolan M."/>
            <person name="Pitluck S."/>
            <person name="Woyke T."/>
            <person name="Goodwin L."/>
            <person name="Palumbo A.V."/>
            <person name="Elias D.A."/>
        </authorList>
    </citation>
    <scope>NUCLEOTIDE SEQUENCE [LARGE SCALE GENOMIC DNA]</scope>
    <source>
        <strain evidence="3 4">Walvis Bay</strain>
    </source>
</reference>
<dbReference type="EMBL" id="CP003221">
    <property type="protein sequence ID" value="EGJ51823.1"/>
    <property type="molecule type" value="Genomic_DNA"/>
</dbReference>
<evidence type="ECO:0000256" key="1">
    <source>
        <dbReference type="SAM" id="MobiDB-lite"/>
    </source>
</evidence>
<protein>
    <submittedName>
        <fullName evidence="3">Prophage PSPPH06, putative tail fiber protein</fullName>
    </submittedName>
</protein>
<feature type="region of interest" description="Disordered" evidence="1">
    <location>
        <begin position="40"/>
        <end position="66"/>
    </location>
</feature>
<dbReference type="RefSeq" id="WP_014261437.1">
    <property type="nucleotide sequence ID" value="NC_016629.1"/>
</dbReference>
<accession>F3YY47</accession>
<keyword evidence="4" id="KW-1185">Reference proteome</keyword>
<dbReference type="STRING" id="690850.Desaf_3542"/>
<organism evidence="3 4">
    <name type="scientific">Desulfocurvibacter africanus subsp. africanus str. Walvis Bay</name>
    <dbReference type="NCBI Taxonomy" id="690850"/>
    <lineage>
        <taxon>Bacteria</taxon>
        <taxon>Pseudomonadati</taxon>
        <taxon>Thermodesulfobacteriota</taxon>
        <taxon>Desulfovibrionia</taxon>
        <taxon>Desulfovibrionales</taxon>
        <taxon>Desulfovibrionaceae</taxon>
        <taxon>Desulfocurvibacter</taxon>
    </lineage>
</organism>
<dbReference type="KEGG" id="daf:Desaf_3542"/>
<dbReference type="eggNOG" id="ENOG5033GX7">
    <property type="taxonomic scope" value="Bacteria"/>
</dbReference>
<evidence type="ECO:0000259" key="2">
    <source>
        <dbReference type="Pfam" id="PF16778"/>
    </source>
</evidence>
<dbReference type="HOGENOM" id="CLU_094206_0_0_7"/>
<sequence length="141" mass="15467">MTMYFLPSTGGFRESTIHTIPSDAVEITSEEHRALLDAQSQGCSIQPGPDGRPVAVEPPAPSSEQLAASIRAERDRRLAAVVWLRDRHRDELELGLATTLDIVRYSALMTYIQALRDLPEQAGFPWTGPEDAACPWPGEPA</sequence>
<feature type="domain" description="Phage tail assembly chaperone-like" evidence="2">
    <location>
        <begin position="67"/>
        <end position="141"/>
    </location>
</feature>
<evidence type="ECO:0000313" key="3">
    <source>
        <dbReference type="EMBL" id="EGJ51823.1"/>
    </source>
</evidence>
<evidence type="ECO:0000313" key="4">
    <source>
        <dbReference type="Proteomes" id="UP000007844"/>
    </source>
</evidence>
<dbReference type="Pfam" id="PF16778">
    <property type="entry name" value="Phage_tail_APC"/>
    <property type="match status" value="1"/>
</dbReference>
<dbReference type="InterPro" id="IPR031893">
    <property type="entry name" value="Phage_tail_APC"/>
</dbReference>
<proteinExistence type="predicted"/>
<dbReference type="Proteomes" id="UP000007844">
    <property type="component" value="Chromosome"/>
</dbReference>
<dbReference type="AlphaFoldDB" id="F3YY47"/>
<gene>
    <name evidence="3" type="ORF">Desaf_3542</name>
</gene>
<name>F3YY47_DESAF</name>